<sequence>MLNIYVYNIKICRESKDHRIWKPDLHGKFSARSAFNEIKSKEQKVWWDNYLNRRAIHPEQPYGDGASKGNPGRGSLGFIIRGFDGKVLWTGAMGLGVTTSFFAECRAIIQGVECAASNGCLVAWVESDCTALHCTAAVLAFCTGKIPWMMKAEWEEASYKMQHVRFSATWREVNFSSDLIAGKGTRIQRGSEGNIFIWLILPIVGSSADDHVHNTIALIVLLQYIPRLFIIFPLNRRIIKNTGVVAKTAWAGAAYNLILYMLASHVASNASVAFASTSIASNVSVAFASASVASDYLETDL</sequence>
<dbReference type="GO" id="GO:0016020">
    <property type="term" value="C:membrane"/>
    <property type="evidence" value="ECO:0007669"/>
    <property type="project" value="UniProtKB-SubCell"/>
</dbReference>
<dbReference type="GO" id="GO:0004523">
    <property type="term" value="F:RNA-DNA hybrid ribonuclease activity"/>
    <property type="evidence" value="ECO:0007669"/>
    <property type="project" value="InterPro"/>
</dbReference>
<keyword evidence="4" id="KW-1185">Reference proteome</keyword>
<gene>
    <name evidence="3" type="ORF">GIB67_016540</name>
</gene>
<dbReference type="GO" id="GO:0003676">
    <property type="term" value="F:nucleic acid binding"/>
    <property type="evidence" value="ECO:0007669"/>
    <property type="project" value="InterPro"/>
</dbReference>
<evidence type="ECO:0000256" key="1">
    <source>
        <dbReference type="ARBA" id="ARBA00023303"/>
    </source>
</evidence>
<dbReference type="CDD" id="cd06222">
    <property type="entry name" value="RNase_H_like"/>
    <property type="match status" value="1"/>
</dbReference>
<keyword evidence="1" id="KW-0813">Transport</keyword>
<dbReference type="AlphaFoldDB" id="A0A7J7NQP5"/>
<comment type="caution">
    <text evidence="3">The sequence shown here is derived from an EMBL/GenBank/DDBJ whole genome shotgun (WGS) entry which is preliminary data.</text>
</comment>
<dbReference type="SUPFAM" id="SSF53098">
    <property type="entry name" value="Ribonuclease H-like"/>
    <property type="match status" value="1"/>
</dbReference>
<dbReference type="InterPro" id="IPR036397">
    <property type="entry name" value="RNaseH_sf"/>
</dbReference>
<feature type="domain" description="RNase H type-1" evidence="2">
    <location>
        <begin position="64"/>
        <end position="181"/>
    </location>
</feature>
<dbReference type="InterPro" id="IPR012337">
    <property type="entry name" value="RNaseH-like_sf"/>
</dbReference>
<dbReference type="Gene3D" id="3.30.420.10">
    <property type="entry name" value="Ribonuclease H-like superfamily/Ribonuclease H"/>
    <property type="match status" value="1"/>
</dbReference>
<reference evidence="3 4" key="1">
    <citation type="journal article" date="2020" name="IScience">
        <title>Genome Sequencing of the Endangered Kingdonia uniflora (Circaeasteraceae, Ranunculales) Reveals Potential Mechanisms of Evolutionary Specialization.</title>
        <authorList>
            <person name="Sun Y."/>
            <person name="Deng T."/>
            <person name="Zhang A."/>
            <person name="Moore M.J."/>
            <person name="Landis J.B."/>
            <person name="Lin N."/>
            <person name="Zhang H."/>
            <person name="Zhang X."/>
            <person name="Huang J."/>
            <person name="Zhang X."/>
            <person name="Sun H."/>
            <person name="Wang H."/>
        </authorList>
    </citation>
    <scope>NUCLEOTIDE SEQUENCE [LARGE SCALE GENOMIC DNA]</scope>
    <source>
        <strain evidence="3">TB1705</strain>
        <tissue evidence="3">Leaf</tissue>
    </source>
</reference>
<name>A0A7J7NQP5_9MAGN</name>
<dbReference type="InterPro" id="IPR044730">
    <property type="entry name" value="RNase_H-like_dom_plant"/>
</dbReference>
<dbReference type="Pfam" id="PF13456">
    <property type="entry name" value="RVT_3"/>
    <property type="match status" value="1"/>
</dbReference>
<evidence type="ECO:0000313" key="3">
    <source>
        <dbReference type="EMBL" id="KAF6169370.1"/>
    </source>
</evidence>
<organism evidence="3 4">
    <name type="scientific">Kingdonia uniflora</name>
    <dbReference type="NCBI Taxonomy" id="39325"/>
    <lineage>
        <taxon>Eukaryota</taxon>
        <taxon>Viridiplantae</taxon>
        <taxon>Streptophyta</taxon>
        <taxon>Embryophyta</taxon>
        <taxon>Tracheophyta</taxon>
        <taxon>Spermatophyta</taxon>
        <taxon>Magnoliopsida</taxon>
        <taxon>Ranunculales</taxon>
        <taxon>Circaeasteraceae</taxon>
        <taxon>Kingdonia</taxon>
    </lineage>
</organism>
<dbReference type="EMBL" id="JACGCM010000665">
    <property type="protein sequence ID" value="KAF6169370.1"/>
    <property type="molecule type" value="Genomic_DNA"/>
</dbReference>
<dbReference type="Proteomes" id="UP000541444">
    <property type="component" value="Unassembled WGS sequence"/>
</dbReference>
<keyword evidence="1" id="KW-0407">Ion channel</keyword>
<accession>A0A7J7NQP5</accession>
<dbReference type="PANTHER" id="PTHR45651">
    <property type="entry name" value="CYCLIC NUCLEOTIDE-GATED ION CHANNEL 15-RELATED-RELATED"/>
    <property type="match status" value="1"/>
</dbReference>
<evidence type="ECO:0000313" key="4">
    <source>
        <dbReference type="Proteomes" id="UP000541444"/>
    </source>
</evidence>
<proteinExistence type="predicted"/>
<dbReference type="InterPro" id="IPR002156">
    <property type="entry name" value="RNaseH_domain"/>
</dbReference>
<dbReference type="GO" id="GO:0034220">
    <property type="term" value="P:monoatomic ion transmembrane transport"/>
    <property type="evidence" value="ECO:0007669"/>
    <property type="project" value="UniProtKB-KW"/>
</dbReference>
<protein>
    <recommendedName>
        <fullName evidence="2">RNase H type-1 domain-containing protein</fullName>
    </recommendedName>
</protein>
<evidence type="ECO:0000259" key="2">
    <source>
        <dbReference type="Pfam" id="PF13456"/>
    </source>
</evidence>
<dbReference type="PANTHER" id="PTHR45651:SF114">
    <property type="entry name" value="CYCLIC NUCLEOTIDE-GATED ION CHANNEL 16-RELATED"/>
    <property type="match status" value="1"/>
</dbReference>
<keyword evidence="1" id="KW-0406">Ion transport</keyword>
<dbReference type="OrthoDB" id="421226at2759"/>